<dbReference type="InterPro" id="IPR036388">
    <property type="entry name" value="WH-like_DNA-bd_sf"/>
</dbReference>
<dbReference type="GO" id="GO:0003677">
    <property type="term" value="F:DNA binding"/>
    <property type="evidence" value="ECO:0007669"/>
    <property type="project" value="UniProtKB-KW"/>
</dbReference>
<dbReference type="GO" id="GO:0005829">
    <property type="term" value="C:cytosol"/>
    <property type="evidence" value="ECO:0007669"/>
    <property type="project" value="TreeGrafter"/>
</dbReference>
<dbReference type="Proteomes" id="UP000577697">
    <property type="component" value="Unassembled WGS sequence"/>
</dbReference>
<dbReference type="InterPro" id="IPR050950">
    <property type="entry name" value="HTH-type_LysR_regulators"/>
</dbReference>
<evidence type="ECO:0000256" key="4">
    <source>
        <dbReference type="ARBA" id="ARBA00023163"/>
    </source>
</evidence>
<keyword evidence="4" id="KW-0804">Transcription</keyword>
<accession>A0AAC8YWI8</accession>
<dbReference type="Gene3D" id="1.10.10.10">
    <property type="entry name" value="Winged helix-like DNA-binding domain superfamily/Winged helix DNA-binding domain"/>
    <property type="match status" value="1"/>
</dbReference>
<dbReference type="SUPFAM" id="SSF46785">
    <property type="entry name" value="Winged helix' DNA-binding domain"/>
    <property type="match status" value="1"/>
</dbReference>
<dbReference type="Gene3D" id="3.40.190.290">
    <property type="match status" value="1"/>
</dbReference>
<proteinExistence type="inferred from homology"/>
<feature type="domain" description="HTH lysR-type" evidence="5">
    <location>
        <begin position="16"/>
        <end position="73"/>
    </location>
</feature>
<dbReference type="PANTHER" id="PTHR30419:SF8">
    <property type="entry name" value="NITROGEN ASSIMILATION TRANSCRIPTIONAL ACTIVATOR-RELATED"/>
    <property type="match status" value="1"/>
</dbReference>
<evidence type="ECO:0000313" key="6">
    <source>
        <dbReference type="EMBL" id="AMS45171.1"/>
    </source>
</evidence>
<dbReference type="AlphaFoldDB" id="A0AAC8YWI8"/>
<evidence type="ECO:0000313" key="9">
    <source>
        <dbReference type="Proteomes" id="UP000577697"/>
    </source>
</evidence>
<evidence type="ECO:0000256" key="3">
    <source>
        <dbReference type="ARBA" id="ARBA00023125"/>
    </source>
</evidence>
<dbReference type="InterPro" id="IPR036390">
    <property type="entry name" value="WH_DNA-bd_sf"/>
</dbReference>
<dbReference type="Proteomes" id="UP000075755">
    <property type="component" value="Plasmid pAA02"/>
</dbReference>
<organism evidence="6 8">
    <name type="scientific">Aminobacter aminovorans</name>
    <name type="common">Chelatobacter heintzii</name>
    <dbReference type="NCBI Taxonomy" id="83263"/>
    <lineage>
        <taxon>Bacteria</taxon>
        <taxon>Pseudomonadati</taxon>
        <taxon>Pseudomonadota</taxon>
        <taxon>Alphaproteobacteria</taxon>
        <taxon>Hyphomicrobiales</taxon>
        <taxon>Phyllobacteriaceae</taxon>
        <taxon>Aminobacter</taxon>
    </lineage>
</organism>
<dbReference type="InterPro" id="IPR000847">
    <property type="entry name" value="LysR_HTH_N"/>
</dbReference>
<sequence>MNEPAQRQSGRPLAALSLRHLHYFVTLAGTLSFRRAADLLAITSPALSHSIAETERLLNARLFDRQGREVALSQIGEAILPLAERLLNNADGTIADMVDVARNVEQTVKLALIPSMARGVCALLSELQLKHHGLKFEFLDMPTDHIVRAVETGEVDIGVGVAHWAIGKPLETAPMTADEIVAVIRKDHQLAGSEETTWAILQAHPLAHFVRGSVVDLAGGSVASRQVAIQARYQVTFTETLYALVRAGFCLGIVPQHTAQGLLDSDLKWIRICNPYITREIVVMKSLGPSRSTAVSRCFDFLKESSERVRQTAIGHGTI</sequence>
<dbReference type="KEGG" id="aak:AA2016_6273"/>
<name>A0AAC8YWI8_AMIAI</name>
<dbReference type="Pfam" id="PF00126">
    <property type="entry name" value="HTH_1"/>
    <property type="match status" value="1"/>
</dbReference>
<protein>
    <submittedName>
        <fullName evidence="7">DNA-binding transcriptional LysR family regulator</fullName>
    </submittedName>
</protein>
<dbReference type="EMBL" id="CP015007">
    <property type="protein sequence ID" value="AMS45171.1"/>
    <property type="molecule type" value="Genomic_DNA"/>
</dbReference>
<dbReference type="GO" id="GO:0003700">
    <property type="term" value="F:DNA-binding transcription factor activity"/>
    <property type="evidence" value="ECO:0007669"/>
    <property type="project" value="InterPro"/>
</dbReference>
<keyword evidence="6" id="KW-0614">Plasmid</keyword>
<comment type="similarity">
    <text evidence="1">Belongs to the LysR transcriptional regulatory family.</text>
</comment>
<evidence type="ECO:0000259" key="5">
    <source>
        <dbReference type="PROSITE" id="PS50931"/>
    </source>
</evidence>
<evidence type="ECO:0000256" key="2">
    <source>
        <dbReference type="ARBA" id="ARBA00023015"/>
    </source>
</evidence>
<gene>
    <name evidence="6" type="ORF">AA2016_6273</name>
    <name evidence="7" type="ORF">FHS67_001381</name>
</gene>
<dbReference type="PROSITE" id="PS50931">
    <property type="entry name" value="HTH_LYSR"/>
    <property type="match status" value="1"/>
</dbReference>
<dbReference type="RefSeq" id="WP_083948896.1">
    <property type="nucleotide sequence ID" value="NZ_CP015007.1"/>
</dbReference>
<reference evidence="6 8" key="1">
    <citation type="submission" date="2016-03" db="EMBL/GenBank/DDBJ databases">
        <title>Complete genome of Aminobacter aminovorans KCTC 2477.</title>
        <authorList>
            <person name="Kim K.M."/>
        </authorList>
    </citation>
    <scope>NUCLEOTIDE SEQUENCE [LARGE SCALE GENOMIC DNA]</scope>
    <source>
        <strain evidence="6 8">KCTC 2477</strain>
        <plasmid evidence="6 8">pAA02</plasmid>
    </source>
</reference>
<reference evidence="7 9" key="2">
    <citation type="submission" date="2020-08" db="EMBL/GenBank/DDBJ databases">
        <title>Genomic Encyclopedia of Type Strains, Phase IV (KMG-IV): sequencing the most valuable type-strain genomes for metagenomic binning, comparative biology and taxonomic classification.</title>
        <authorList>
            <person name="Goeker M."/>
        </authorList>
    </citation>
    <scope>NUCLEOTIDE SEQUENCE [LARGE SCALE GENOMIC DNA]</scope>
    <source>
        <strain evidence="7 9">DSM 10368</strain>
    </source>
</reference>
<dbReference type="EMBL" id="JACICB010000004">
    <property type="protein sequence ID" value="MBB3705071.1"/>
    <property type="molecule type" value="Genomic_DNA"/>
</dbReference>
<dbReference type="PANTHER" id="PTHR30419">
    <property type="entry name" value="HTH-TYPE TRANSCRIPTIONAL REGULATOR YBHD"/>
    <property type="match status" value="1"/>
</dbReference>
<keyword evidence="3 7" id="KW-0238">DNA-binding</keyword>
<dbReference type="Pfam" id="PF03466">
    <property type="entry name" value="LysR_substrate"/>
    <property type="match status" value="1"/>
</dbReference>
<evidence type="ECO:0000313" key="7">
    <source>
        <dbReference type="EMBL" id="MBB3705071.1"/>
    </source>
</evidence>
<keyword evidence="2" id="KW-0805">Transcription regulation</keyword>
<dbReference type="SUPFAM" id="SSF53850">
    <property type="entry name" value="Periplasmic binding protein-like II"/>
    <property type="match status" value="1"/>
</dbReference>
<geneLocation type="plasmid" evidence="6 8">
    <name>pAA02</name>
</geneLocation>
<evidence type="ECO:0000313" key="8">
    <source>
        <dbReference type="Proteomes" id="UP000075755"/>
    </source>
</evidence>
<dbReference type="InterPro" id="IPR005119">
    <property type="entry name" value="LysR_subst-bd"/>
</dbReference>
<evidence type="ECO:0000256" key="1">
    <source>
        <dbReference type="ARBA" id="ARBA00009437"/>
    </source>
</evidence>
<keyword evidence="9" id="KW-1185">Reference proteome</keyword>